<dbReference type="Proteomes" id="UP000826195">
    <property type="component" value="Unassembled WGS sequence"/>
</dbReference>
<accession>A0AAV7J2L4</accession>
<reference evidence="1 2" key="1">
    <citation type="journal article" date="2021" name="J. Hered.">
        <title>A chromosome-level genome assembly of the parasitoid wasp, Cotesia glomerata (Hymenoptera: Braconidae).</title>
        <authorList>
            <person name="Pinto B.J."/>
            <person name="Weis J.J."/>
            <person name="Gamble T."/>
            <person name="Ode P.J."/>
            <person name="Paul R."/>
            <person name="Zaspel J.M."/>
        </authorList>
    </citation>
    <scope>NUCLEOTIDE SEQUENCE [LARGE SCALE GENOMIC DNA]</scope>
    <source>
        <strain evidence="1">CgM1</strain>
    </source>
</reference>
<sequence length="131" mass="15197">MLGAMQKQLGKCKIEETPDIDRLELLITFPIGVSSGYDEGNWVNVRWKRARLDSRISVRWCRVTLYNPSTSLHWISPLSSVSTHLYIRTCVEQIVDKSWDVRVPFSELGLRREVTETEEATYCPWLAIRPT</sequence>
<evidence type="ECO:0000313" key="1">
    <source>
        <dbReference type="EMBL" id="KAH0567050.1"/>
    </source>
</evidence>
<proteinExistence type="predicted"/>
<protein>
    <submittedName>
        <fullName evidence="1">Uncharacterized protein</fullName>
    </submittedName>
</protein>
<gene>
    <name evidence="1" type="ORF">KQX54_006358</name>
</gene>
<evidence type="ECO:0000313" key="2">
    <source>
        <dbReference type="Proteomes" id="UP000826195"/>
    </source>
</evidence>
<dbReference type="AlphaFoldDB" id="A0AAV7J2L4"/>
<organism evidence="1 2">
    <name type="scientific">Cotesia glomerata</name>
    <name type="common">Lepidopteran parasitic wasp</name>
    <name type="synonym">Apanteles glomeratus</name>
    <dbReference type="NCBI Taxonomy" id="32391"/>
    <lineage>
        <taxon>Eukaryota</taxon>
        <taxon>Metazoa</taxon>
        <taxon>Ecdysozoa</taxon>
        <taxon>Arthropoda</taxon>
        <taxon>Hexapoda</taxon>
        <taxon>Insecta</taxon>
        <taxon>Pterygota</taxon>
        <taxon>Neoptera</taxon>
        <taxon>Endopterygota</taxon>
        <taxon>Hymenoptera</taxon>
        <taxon>Apocrita</taxon>
        <taxon>Ichneumonoidea</taxon>
        <taxon>Braconidae</taxon>
        <taxon>Microgastrinae</taxon>
        <taxon>Cotesia</taxon>
    </lineage>
</organism>
<dbReference type="EMBL" id="JAHXZJ010000001">
    <property type="protein sequence ID" value="KAH0567050.1"/>
    <property type="molecule type" value="Genomic_DNA"/>
</dbReference>
<comment type="caution">
    <text evidence="1">The sequence shown here is derived from an EMBL/GenBank/DDBJ whole genome shotgun (WGS) entry which is preliminary data.</text>
</comment>
<keyword evidence="2" id="KW-1185">Reference proteome</keyword>
<name>A0AAV7J2L4_COTGL</name>